<keyword evidence="2" id="KW-1185">Reference proteome</keyword>
<dbReference type="Proteomes" id="UP001560573">
    <property type="component" value="Unassembled WGS sequence"/>
</dbReference>
<evidence type="ECO:0000313" key="2">
    <source>
        <dbReference type="Proteomes" id="UP001560573"/>
    </source>
</evidence>
<reference evidence="1 2" key="1">
    <citation type="submission" date="2023-07" db="EMBL/GenBank/DDBJ databases">
        <authorList>
            <person name="Lian W.-H."/>
        </authorList>
    </citation>
    <scope>NUCLEOTIDE SEQUENCE [LARGE SCALE GENOMIC DNA]</scope>
    <source>
        <strain evidence="1 2">SYSU DXS3180</strain>
    </source>
</reference>
<organism evidence="1 2">
    <name type="scientific">Danxiaibacter flavus</name>
    <dbReference type="NCBI Taxonomy" id="3049108"/>
    <lineage>
        <taxon>Bacteria</taxon>
        <taxon>Pseudomonadati</taxon>
        <taxon>Bacteroidota</taxon>
        <taxon>Chitinophagia</taxon>
        <taxon>Chitinophagales</taxon>
        <taxon>Chitinophagaceae</taxon>
        <taxon>Danxiaibacter</taxon>
    </lineage>
</organism>
<sequence length="172" mass="20015">MTNKKFFGLMGNASNFLKSLTLLDSSNHGWTEKYLDFNTGQHWLKYMIDRDSGRYFNLMLLTPKPTTEEMIDIAFTSSDNDEVEGAVHRLFIEEEDEKIEFRPALIERLKKIDISQLDAAEKKNIKTIILNGHLTDRTNKREVIGKHFSEIQKDVQFFNDTAEIAEQILKQL</sequence>
<accession>A0ABV3ZNJ6</accession>
<name>A0ABV3ZNJ6_9BACT</name>
<gene>
    <name evidence="1" type="ORF">QTN47_21325</name>
</gene>
<evidence type="ECO:0000313" key="1">
    <source>
        <dbReference type="EMBL" id="MEX6690064.1"/>
    </source>
</evidence>
<protein>
    <submittedName>
        <fullName evidence="1">Uncharacterized protein</fullName>
    </submittedName>
</protein>
<comment type="caution">
    <text evidence="1">The sequence shown here is derived from an EMBL/GenBank/DDBJ whole genome shotgun (WGS) entry which is preliminary data.</text>
</comment>
<dbReference type="EMBL" id="JAULBC010000007">
    <property type="protein sequence ID" value="MEX6690064.1"/>
    <property type="molecule type" value="Genomic_DNA"/>
</dbReference>
<proteinExistence type="predicted"/>
<dbReference type="RefSeq" id="WP_369331472.1">
    <property type="nucleotide sequence ID" value="NZ_JAULBC010000007.1"/>
</dbReference>